<dbReference type="EMBL" id="ASHM01025199">
    <property type="protein sequence ID" value="PNX72863.1"/>
    <property type="molecule type" value="Genomic_DNA"/>
</dbReference>
<protein>
    <submittedName>
        <fullName evidence="1">Uncharacterized protein</fullName>
    </submittedName>
</protein>
<reference evidence="1 2" key="2">
    <citation type="journal article" date="2017" name="Front. Plant Sci.">
        <title>Gene Classification and Mining of Molecular Markers Useful in Red Clover (Trifolium pratense) Breeding.</title>
        <authorList>
            <person name="Istvanek J."/>
            <person name="Dluhosova J."/>
            <person name="Dluhos P."/>
            <person name="Patkova L."/>
            <person name="Nedelnik J."/>
            <person name="Repkova J."/>
        </authorList>
    </citation>
    <scope>NUCLEOTIDE SEQUENCE [LARGE SCALE GENOMIC DNA]</scope>
    <source>
        <strain evidence="2">cv. Tatra</strain>
        <tissue evidence="1">Young leaves</tissue>
    </source>
</reference>
<accession>A0A2K3L2V3</accession>
<evidence type="ECO:0000313" key="1">
    <source>
        <dbReference type="EMBL" id="PNX72863.1"/>
    </source>
</evidence>
<name>A0A2K3L2V3_TRIPR</name>
<dbReference type="AlphaFoldDB" id="A0A2K3L2V3"/>
<proteinExistence type="predicted"/>
<evidence type="ECO:0000313" key="2">
    <source>
        <dbReference type="Proteomes" id="UP000236291"/>
    </source>
</evidence>
<reference evidence="1 2" key="1">
    <citation type="journal article" date="2014" name="Am. J. Bot.">
        <title>Genome assembly and annotation for red clover (Trifolium pratense; Fabaceae).</title>
        <authorList>
            <person name="Istvanek J."/>
            <person name="Jaros M."/>
            <person name="Krenek A."/>
            <person name="Repkova J."/>
        </authorList>
    </citation>
    <scope>NUCLEOTIDE SEQUENCE [LARGE SCALE GENOMIC DNA]</scope>
    <source>
        <strain evidence="2">cv. Tatra</strain>
        <tissue evidence="1">Young leaves</tissue>
    </source>
</reference>
<organism evidence="1 2">
    <name type="scientific">Trifolium pratense</name>
    <name type="common">Red clover</name>
    <dbReference type="NCBI Taxonomy" id="57577"/>
    <lineage>
        <taxon>Eukaryota</taxon>
        <taxon>Viridiplantae</taxon>
        <taxon>Streptophyta</taxon>
        <taxon>Embryophyta</taxon>
        <taxon>Tracheophyta</taxon>
        <taxon>Spermatophyta</taxon>
        <taxon>Magnoliopsida</taxon>
        <taxon>eudicotyledons</taxon>
        <taxon>Gunneridae</taxon>
        <taxon>Pentapetalae</taxon>
        <taxon>rosids</taxon>
        <taxon>fabids</taxon>
        <taxon>Fabales</taxon>
        <taxon>Fabaceae</taxon>
        <taxon>Papilionoideae</taxon>
        <taxon>50 kb inversion clade</taxon>
        <taxon>NPAAA clade</taxon>
        <taxon>Hologalegina</taxon>
        <taxon>IRL clade</taxon>
        <taxon>Trifolieae</taxon>
        <taxon>Trifolium</taxon>
    </lineage>
</organism>
<sequence length="91" mass="10016">MILSPTGLPSTISNKFGGKEDWVISGNKNLDGNLPPTSSWRKRLPSRRLPGGSVCLQPSRPNSTTSLEARIDFDFGLYLCKATLIFCFVIE</sequence>
<dbReference type="Proteomes" id="UP000236291">
    <property type="component" value="Unassembled WGS sequence"/>
</dbReference>
<comment type="caution">
    <text evidence="1">The sequence shown here is derived from an EMBL/GenBank/DDBJ whole genome shotgun (WGS) entry which is preliminary data.</text>
</comment>
<gene>
    <name evidence="1" type="ORF">L195_g028760</name>
</gene>